<accession>A0A7I4ATJ6</accession>
<sequence>MCCFMAYGFVNYMFAGAMEKETKEWGNKEQRTMLNTLKTMFPQVDVRILKGTVLEGNDIDAAVEFILTEVLEQPSTGKVDERLAKELISKSLKAPGGASDKRFTEVKSAKNHHIKDQNPFDIMGDMFNVTGSSVQDGNTIVCQEPLIDLQSEKTVEDSKLPALGSSPIDIPSGTARMTGVESVTYDEVLQSPYIVMSESLTESEPDTLARPQDRGRTWMNAGMAISEPLYTPTAEKQPVPPMSKVQVKDEPAHVAESLYGSVLDGIEVDYTGADAGARKSTYSWSDDEGSSQKHTCSKGSRWAYESDDDYSDMQESKSSLLAVPSGQFDGMSKLSDEGSRLMESSMMEETYDGLFTSSANSVMTGSSQLLGVDALDELVNGAKADKEALVAAIEDMRAMRSAVEHAEASAQQAKKDAMNGGLDLLAKVEEMQVMLVRAREANEMHAGEVYGEKAVLGTESQELQRRLAQLKEEKERAFAAVEEMRATLQARIDRANEEREAAEKEKRLKEERALAMLAVEEELMAKIAQESRDLDAEEETCTKLRDFLVDRGSIVDSLQGEVAIICEDVEAVKKQLDEGILFGESGFLHMLGSRSLGYSVVSGKDGNFKAGDASDNHFGALSQSGSSYQSAIRAGESDATIEELSTSELVDQVSRIALTYGERDVEEFQKTVSAQSNTDSGDDEGWNLIETSSVKSNKSPGSSPSSVKRSRTEAFCSLNLRV</sequence>
<feature type="region of interest" description="Disordered" evidence="2">
    <location>
        <begin position="279"/>
        <end position="298"/>
    </location>
</feature>
<keyword evidence="5" id="KW-1185">Reference proteome</keyword>
<name>A0A7I4ATJ6_PHYPA</name>
<reference evidence="4" key="3">
    <citation type="submission" date="2020-12" db="UniProtKB">
        <authorList>
            <consortium name="EnsemblPlants"/>
        </authorList>
    </citation>
    <scope>IDENTIFICATION</scope>
</reference>
<dbReference type="Gramene" id="Pp3c15_12690V3.11">
    <property type="protein sequence ID" value="Pp3c15_12690V3.11"/>
    <property type="gene ID" value="Pp3c15_12690"/>
</dbReference>
<gene>
    <name evidence="4" type="primary">LOC112292166</name>
</gene>
<dbReference type="PANTHER" id="PTHR48280:SF1">
    <property type="entry name" value="CUE DOMAIN-CONTAINING PROTEIN"/>
    <property type="match status" value="1"/>
</dbReference>
<reference evidence="4 5" key="2">
    <citation type="journal article" date="2018" name="Plant J.">
        <title>The Physcomitrella patens chromosome-scale assembly reveals moss genome structure and evolution.</title>
        <authorList>
            <person name="Lang D."/>
            <person name="Ullrich K.K."/>
            <person name="Murat F."/>
            <person name="Fuchs J."/>
            <person name="Jenkins J."/>
            <person name="Haas F.B."/>
            <person name="Piednoel M."/>
            <person name="Gundlach H."/>
            <person name="Van Bel M."/>
            <person name="Meyberg R."/>
            <person name="Vives C."/>
            <person name="Morata J."/>
            <person name="Symeonidi A."/>
            <person name="Hiss M."/>
            <person name="Muchero W."/>
            <person name="Kamisugi Y."/>
            <person name="Saleh O."/>
            <person name="Blanc G."/>
            <person name="Decker E.L."/>
            <person name="van Gessel N."/>
            <person name="Grimwood J."/>
            <person name="Hayes R.D."/>
            <person name="Graham S.W."/>
            <person name="Gunter L.E."/>
            <person name="McDaniel S.F."/>
            <person name="Hoernstein S.N.W."/>
            <person name="Larsson A."/>
            <person name="Li F.W."/>
            <person name="Perroud P.F."/>
            <person name="Phillips J."/>
            <person name="Ranjan P."/>
            <person name="Rokshar D.S."/>
            <person name="Rothfels C.J."/>
            <person name="Schneider L."/>
            <person name="Shu S."/>
            <person name="Stevenson D.W."/>
            <person name="Thummler F."/>
            <person name="Tillich M."/>
            <person name="Villarreal Aguilar J.C."/>
            <person name="Widiez T."/>
            <person name="Wong G.K."/>
            <person name="Wymore A."/>
            <person name="Zhang Y."/>
            <person name="Zimmer A.D."/>
            <person name="Quatrano R.S."/>
            <person name="Mayer K.F.X."/>
            <person name="Goodstein D."/>
            <person name="Casacuberta J.M."/>
            <person name="Vandepoele K."/>
            <person name="Reski R."/>
            <person name="Cuming A.C."/>
            <person name="Tuskan G.A."/>
            <person name="Maumus F."/>
            <person name="Salse J."/>
            <person name="Schmutz J."/>
            <person name="Rensing S.A."/>
        </authorList>
    </citation>
    <scope>NUCLEOTIDE SEQUENCE [LARGE SCALE GENOMIC DNA]</scope>
    <source>
        <strain evidence="4 5">cv. Gransden 2004</strain>
    </source>
</reference>
<dbReference type="Gramene" id="Pp3c15_12690V3.10">
    <property type="protein sequence ID" value="Pp3c15_12690V3.10"/>
    <property type="gene ID" value="Pp3c15_12690"/>
</dbReference>
<feature type="domain" description="CUE" evidence="3">
    <location>
        <begin position="29"/>
        <end position="71"/>
    </location>
</feature>
<dbReference type="CDD" id="cd14279">
    <property type="entry name" value="CUE"/>
    <property type="match status" value="1"/>
</dbReference>
<evidence type="ECO:0000259" key="3">
    <source>
        <dbReference type="PROSITE" id="PS51140"/>
    </source>
</evidence>
<evidence type="ECO:0000313" key="5">
    <source>
        <dbReference type="Proteomes" id="UP000006727"/>
    </source>
</evidence>
<proteinExistence type="predicted"/>
<evidence type="ECO:0000256" key="2">
    <source>
        <dbReference type="SAM" id="MobiDB-lite"/>
    </source>
</evidence>
<protein>
    <recommendedName>
        <fullName evidence="3">CUE domain-containing protein</fullName>
    </recommendedName>
</protein>
<feature type="compositionally biased region" description="Polar residues" evidence="2">
    <location>
        <begin position="670"/>
        <end position="679"/>
    </location>
</feature>
<dbReference type="FunCoup" id="A0A7I4ATJ6">
    <property type="interactions" value="1266"/>
</dbReference>
<evidence type="ECO:0000256" key="1">
    <source>
        <dbReference type="SAM" id="Coils"/>
    </source>
</evidence>
<keyword evidence="1" id="KW-0175">Coiled coil</keyword>
<dbReference type="EnsemblPlants" id="Pp3c15_12690V3.10">
    <property type="protein sequence ID" value="Pp3c15_12690V3.10"/>
    <property type="gene ID" value="Pp3c15_12690"/>
</dbReference>
<feature type="region of interest" description="Disordered" evidence="2">
    <location>
        <begin position="670"/>
        <end position="712"/>
    </location>
</feature>
<dbReference type="AlphaFoldDB" id="A0A7I4ATJ6"/>
<dbReference type="GO" id="GO:0043130">
    <property type="term" value="F:ubiquitin binding"/>
    <property type="evidence" value="ECO:0007669"/>
    <property type="project" value="InterPro"/>
</dbReference>
<dbReference type="PANTHER" id="PTHR48280">
    <property type="entry name" value="OS05G0394900 PROTEIN"/>
    <property type="match status" value="1"/>
</dbReference>
<organism evidence="4 5">
    <name type="scientific">Physcomitrium patens</name>
    <name type="common">Spreading-leaved earth moss</name>
    <name type="synonym">Physcomitrella patens</name>
    <dbReference type="NCBI Taxonomy" id="3218"/>
    <lineage>
        <taxon>Eukaryota</taxon>
        <taxon>Viridiplantae</taxon>
        <taxon>Streptophyta</taxon>
        <taxon>Embryophyta</taxon>
        <taxon>Bryophyta</taxon>
        <taxon>Bryophytina</taxon>
        <taxon>Bryopsida</taxon>
        <taxon>Funariidae</taxon>
        <taxon>Funariales</taxon>
        <taxon>Funariaceae</taxon>
        <taxon>Physcomitrium</taxon>
    </lineage>
</organism>
<dbReference type="PROSITE" id="PS51140">
    <property type="entry name" value="CUE"/>
    <property type="match status" value="1"/>
</dbReference>
<feature type="coiled-coil region" evidence="1">
    <location>
        <begin position="453"/>
        <end position="540"/>
    </location>
</feature>
<dbReference type="Proteomes" id="UP000006727">
    <property type="component" value="Chromosome 15"/>
</dbReference>
<dbReference type="EMBL" id="ABEU02000015">
    <property type="status" value="NOT_ANNOTATED_CDS"/>
    <property type="molecule type" value="Genomic_DNA"/>
</dbReference>
<evidence type="ECO:0000313" key="4">
    <source>
        <dbReference type="EnsemblPlants" id="Pp3c15_12690V3.10"/>
    </source>
</evidence>
<dbReference type="EnsemblPlants" id="Pp3c15_12690V3.11">
    <property type="protein sequence ID" value="Pp3c15_12690V3.11"/>
    <property type="gene ID" value="Pp3c15_12690"/>
</dbReference>
<feature type="compositionally biased region" description="Low complexity" evidence="2">
    <location>
        <begin position="692"/>
        <end position="707"/>
    </location>
</feature>
<dbReference type="InterPro" id="IPR003892">
    <property type="entry name" value="CUE"/>
</dbReference>
<reference evidence="4 5" key="1">
    <citation type="journal article" date="2008" name="Science">
        <title>The Physcomitrella genome reveals evolutionary insights into the conquest of land by plants.</title>
        <authorList>
            <person name="Rensing S."/>
            <person name="Lang D."/>
            <person name="Zimmer A."/>
            <person name="Terry A."/>
            <person name="Salamov A."/>
            <person name="Shapiro H."/>
            <person name="Nishiyama T."/>
            <person name="Perroud P.-F."/>
            <person name="Lindquist E."/>
            <person name="Kamisugi Y."/>
            <person name="Tanahashi T."/>
            <person name="Sakakibara K."/>
            <person name="Fujita T."/>
            <person name="Oishi K."/>
            <person name="Shin-I T."/>
            <person name="Kuroki Y."/>
            <person name="Toyoda A."/>
            <person name="Suzuki Y."/>
            <person name="Hashimoto A."/>
            <person name="Yamaguchi K."/>
            <person name="Sugano A."/>
            <person name="Kohara Y."/>
            <person name="Fujiyama A."/>
            <person name="Anterola A."/>
            <person name="Aoki S."/>
            <person name="Ashton N."/>
            <person name="Barbazuk W.B."/>
            <person name="Barker E."/>
            <person name="Bennetzen J."/>
            <person name="Bezanilla M."/>
            <person name="Blankenship R."/>
            <person name="Cho S.H."/>
            <person name="Dutcher S."/>
            <person name="Estelle M."/>
            <person name="Fawcett J.A."/>
            <person name="Gundlach H."/>
            <person name="Hanada K."/>
            <person name="Heyl A."/>
            <person name="Hicks K.A."/>
            <person name="Hugh J."/>
            <person name="Lohr M."/>
            <person name="Mayer K."/>
            <person name="Melkozernov A."/>
            <person name="Murata T."/>
            <person name="Nelson D."/>
            <person name="Pils B."/>
            <person name="Prigge M."/>
            <person name="Reiss B."/>
            <person name="Renner T."/>
            <person name="Rombauts S."/>
            <person name="Rushton P."/>
            <person name="Sanderfoot A."/>
            <person name="Schween G."/>
            <person name="Shiu S.-H."/>
            <person name="Stueber K."/>
            <person name="Theodoulou F.L."/>
            <person name="Tu H."/>
            <person name="Van de Peer Y."/>
            <person name="Verrier P.J."/>
            <person name="Waters E."/>
            <person name="Wood A."/>
            <person name="Yang L."/>
            <person name="Cove D."/>
            <person name="Cuming A."/>
            <person name="Hasebe M."/>
            <person name="Lucas S."/>
            <person name="Mishler D.B."/>
            <person name="Reski R."/>
            <person name="Grigoriev I."/>
            <person name="Quatrano R.S."/>
            <person name="Boore J.L."/>
        </authorList>
    </citation>
    <scope>NUCLEOTIDE SEQUENCE [LARGE SCALE GENOMIC DNA]</scope>
    <source>
        <strain evidence="4 5">cv. Gransden 2004</strain>
    </source>
</reference>